<protein>
    <submittedName>
        <fullName evidence="2">Uncharacterized protein</fullName>
    </submittedName>
</protein>
<feature type="non-terminal residue" evidence="2">
    <location>
        <position position="1"/>
    </location>
</feature>
<dbReference type="AlphaFoldDB" id="A0A9P5YLT0"/>
<dbReference type="OrthoDB" id="3050260at2759"/>
<comment type="caution">
    <text evidence="2">The sequence shown here is derived from an EMBL/GenBank/DDBJ whole genome shotgun (WGS) entry which is preliminary data.</text>
</comment>
<organism evidence="2 3">
    <name type="scientific">Pholiota conissans</name>
    <dbReference type="NCBI Taxonomy" id="109636"/>
    <lineage>
        <taxon>Eukaryota</taxon>
        <taxon>Fungi</taxon>
        <taxon>Dikarya</taxon>
        <taxon>Basidiomycota</taxon>
        <taxon>Agaricomycotina</taxon>
        <taxon>Agaricomycetes</taxon>
        <taxon>Agaricomycetidae</taxon>
        <taxon>Agaricales</taxon>
        <taxon>Agaricineae</taxon>
        <taxon>Strophariaceae</taxon>
        <taxon>Pholiota</taxon>
    </lineage>
</organism>
<dbReference type="Proteomes" id="UP000807469">
    <property type="component" value="Unassembled WGS sequence"/>
</dbReference>
<reference evidence="2" key="1">
    <citation type="submission" date="2020-11" db="EMBL/GenBank/DDBJ databases">
        <authorList>
            <consortium name="DOE Joint Genome Institute"/>
            <person name="Ahrendt S."/>
            <person name="Riley R."/>
            <person name="Andreopoulos W."/>
            <person name="Labutti K."/>
            <person name="Pangilinan J."/>
            <person name="Ruiz-Duenas F.J."/>
            <person name="Barrasa J.M."/>
            <person name="Sanchez-Garcia M."/>
            <person name="Camarero S."/>
            <person name="Miyauchi S."/>
            <person name="Serrano A."/>
            <person name="Linde D."/>
            <person name="Babiker R."/>
            <person name="Drula E."/>
            <person name="Ayuso-Fernandez I."/>
            <person name="Pacheco R."/>
            <person name="Padilla G."/>
            <person name="Ferreira P."/>
            <person name="Barriuso J."/>
            <person name="Kellner H."/>
            <person name="Castanera R."/>
            <person name="Alfaro M."/>
            <person name="Ramirez L."/>
            <person name="Pisabarro A.G."/>
            <person name="Kuo A."/>
            <person name="Tritt A."/>
            <person name="Lipzen A."/>
            <person name="He G."/>
            <person name="Yan M."/>
            <person name="Ng V."/>
            <person name="Cullen D."/>
            <person name="Martin F."/>
            <person name="Rosso M.-N."/>
            <person name="Henrissat B."/>
            <person name="Hibbett D."/>
            <person name="Martinez A.T."/>
            <person name="Grigoriev I.V."/>
        </authorList>
    </citation>
    <scope>NUCLEOTIDE SEQUENCE</scope>
    <source>
        <strain evidence="2">CIRM-BRFM 674</strain>
    </source>
</reference>
<dbReference type="SUPFAM" id="SSF53098">
    <property type="entry name" value="Ribonuclease H-like"/>
    <property type="match status" value="1"/>
</dbReference>
<accession>A0A9P5YLT0</accession>
<gene>
    <name evidence="2" type="ORF">BDN70DRAFT_819934</name>
</gene>
<evidence type="ECO:0000313" key="3">
    <source>
        <dbReference type="Proteomes" id="UP000807469"/>
    </source>
</evidence>
<keyword evidence="3" id="KW-1185">Reference proteome</keyword>
<evidence type="ECO:0000256" key="1">
    <source>
        <dbReference type="SAM" id="MobiDB-lite"/>
    </source>
</evidence>
<sequence>IFISFFFKIPKRKKSVKIAAGARAAAFRRPGENSTPDDDDDEATLEEGDNFPSGPDDIAIEEEADATLEAEEEDHDEGKLVHNKRVVKTLREKAIQLMAEKGIVMDPEEERIALQIFPRVCGLGRKVHDVGHLTERFKNMVSDDPEVAGTQRTLTRRVATRWNSDLKCLDAHFFFRNIVEQLTAIESLKLRAYQLSDDQWKMSEDVNEVLLLFDEPTRIFSTAETPLIVDVIPALEEAREGLIAARDDEEHDLSNIVRIACQASILLIDKYSTFTNFDCDIYVIAIAMCPDRKMKWFKDHGRSRAQITAIEKRVIAKWNKFYATDESLRVDEEPSSLDQTVCFLFNIAHI</sequence>
<name>A0A9P5YLT0_9AGAR</name>
<feature type="compositionally biased region" description="Acidic residues" evidence="1">
    <location>
        <begin position="35"/>
        <end position="49"/>
    </location>
</feature>
<evidence type="ECO:0000313" key="2">
    <source>
        <dbReference type="EMBL" id="KAF9471507.1"/>
    </source>
</evidence>
<proteinExistence type="predicted"/>
<feature type="region of interest" description="Disordered" evidence="1">
    <location>
        <begin position="25"/>
        <end position="56"/>
    </location>
</feature>
<dbReference type="InterPro" id="IPR012337">
    <property type="entry name" value="RNaseH-like_sf"/>
</dbReference>
<dbReference type="EMBL" id="MU155674">
    <property type="protein sequence ID" value="KAF9471507.1"/>
    <property type="molecule type" value="Genomic_DNA"/>
</dbReference>